<accession>A0ACC1Q657</accession>
<evidence type="ECO:0000313" key="2">
    <source>
        <dbReference type="Proteomes" id="UP001144978"/>
    </source>
</evidence>
<sequence length="162" mass="17176">MNILPTDQARPLDPPALRPTIYARMLSPTFPMSRYPGFSCTCTRPDPLRAGSEGERGRARAGRLPPRNRGAGSGALPPASEHPARPGSWHPAARPLLPSLLPSLCSACASSEAPFSLHLSPFFLPSLYSTEPEERKGEANSRAGGEGTEGGECRGSKEAKSV</sequence>
<proteinExistence type="predicted"/>
<organism evidence="1 2">
    <name type="scientific">Trametes sanguinea</name>
    <dbReference type="NCBI Taxonomy" id="158606"/>
    <lineage>
        <taxon>Eukaryota</taxon>
        <taxon>Fungi</taxon>
        <taxon>Dikarya</taxon>
        <taxon>Basidiomycota</taxon>
        <taxon>Agaricomycotina</taxon>
        <taxon>Agaricomycetes</taxon>
        <taxon>Polyporales</taxon>
        <taxon>Polyporaceae</taxon>
        <taxon>Trametes</taxon>
    </lineage>
</organism>
<dbReference type="Proteomes" id="UP001144978">
    <property type="component" value="Unassembled WGS sequence"/>
</dbReference>
<gene>
    <name evidence="1" type="ORF">NUW54_g2631</name>
</gene>
<comment type="caution">
    <text evidence="1">The sequence shown here is derived from an EMBL/GenBank/DDBJ whole genome shotgun (WGS) entry which is preliminary data.</text>
</comment>
<evidence type="ECO:0000313" key="1">
    <source>
        <dbReference type="EMBL" id="KAJ3009925.1"/>
    </source>
</evidence>
<keyword evidence="2" id="KW-1185">Reference proteome</keyword>
<protein>
    <submittedName>
        <fullName evidence="1">Uncharacterized protein</fullName>
    </submittedName>
</protein>
<name>A0ACC1Q657_9APHY</name>
<dbReference type="EMBL" id="JANSHE010000509">
    <property type="protein sequence ID" value="KAJ3009925.1"/>
    <property type="molecule type" value="Genomic_DNA"/>
</dbReference>
<reference evidence="1" key="1">
    <citation type="submission" date="2022-08" db="EMBL/GenBank/DDBJ databases">
        <title>Genome Sequence of Pycnoporus sanguineus.</title>
        <authorList>
            <person name="Buettner E."/>
        </authorList>
    </citation>
    <scope>NUCLEOTIDE SEQUENCE</scope>
    <source>
        <strain evidence="1">CG-C14</strain>
    </source>
</reference>